<accession>A0A0F9MBU8</accession>
<dbReference type="InterPro" id="IPR056209">
    <property type="entry name" value="SU10_adaptor"/>
</dbReference>
<gene>
    <name evidence="1" type="ORF">LCGC14_1403350</name>
</gene>
<proteinExistence type="predicted"/>
<dbReference type="AlphaFoldDB" id="A0A0F9MBU8"/>
<dbReference type="Pfam" id="PF24175">
    <property type="entry name" value="SU10_adaptor"/>
    <property type="match status" value="1"/>
</dbReference>
<evidence type="ECO:0000313" key="1">
    <source>
        <dbReference type="EMBL" id="KKM74145.1"/>
    </source>
</evidence>
<sequence>MAKVFLTAINDTLKRIGSIQGDAGELVTGTGTDDEFTDSARQRDIDVGIQIWNETIHTVYDLELFAAEASTATITLADGTREYDLPIDFLRFAGNEPRERVFRATDGRTIIEYEGGYAKMLVDQVLATDFTGQPIRYAISPTRALTATRGGTIRFDAEPTSDEDGDVLNALYDRFISFTSTMATETFPFNDAVVTALVPVVAQYHSRDFKKDFDEGIFRSNVARAVSYLSQKQKKRRYGRR</sequence>
<comment type="caution">
    <text evidence="1">The sequence shown here is derived from an EMBL/GenBank/DDBJ whole genome shotgun (WGS) entry which is preliminary data.</text>
</comment>
<reference evidence="1" key="1">
    <citation type="journal article" date="2015" name="Nature">
        <title>Complex archaea that bridge the gap between prokaryotes and eukaryotes.</title>
        <authorList>
            <person name="Spang A."/>
            <person name="Saw J.H."/>
            <person name="Jorgensen S.L."/>
            <person name="Zaremba-Niedzwiedzka K."/>
            <person name="Martijn J."/>
            <person name="Lind A.E."/>
            <person name="van Eijk R."/>
            <person name="Schleper C."/>
            <person name="Guy L."/>
            <person name="Ettema T.J."/>
        </authorList>
    </citation>
    <scope>NUCLEOTIDE SEQUENCE</scope>
</reference>
<dbReference type="EMBL" id="LAZR01009187">
    <property type="protein sequence ID" value="KKM74145.1"/>
    <property type="molecule type" value="Genomic_DNA"/>
</dbReference>
<protein>
    <submittedName>
        <fullName evidence="1">Uncharacterized protein</fullName>
    </submittedName>
</protein>
<organism evidence="1">
    <name type="scientific">marine sediment metagenome</name>
    <dbReference type="NCBI Taxonomy" id="412755"/>
    <lineage>
        <taxon>unclassified sequences</taxon>
        <taxon>metagenomes</taxon>
        <taxon>ecological metagenomes</taxon>
    </lineage>
</organism>
<name>A0A0F9MBU8_9ZZZZ</name>